<reference evidence="1 2" key="1">
    <citation type="submission" date="2019-11" db="EMBL/GenBank/DDBJ databases">
        <title>Genome sequences of 17 halophilic strains isolated from different environments.</title>
        <authorList>
            <person name="Furrow R.E."/>
        </authorList>
    </citation>
    <scope>NUCLEOTIDE SEQUENCE [LARGE SCALE GENOMIC DNA]</scope>
    <source>
        <strain evidence="1 2">22506_14_FS</strain>
    </source>
</reference>
<dbReference type="Proteomes" id="UP000447833">
    <property type="component" value="Unassembled WGS sequence"/>
</dbReference>
<dbReference type="EMBL" id="WMEY01000002">
    <property type="protein sequence ID" value="MYL62659.1"/>
    <property type="molecule type" value="Genomic_DNA"/>
</dbReference>
<gene>
    <name evidence="1" type="ORF">GLW07_04740</name>
</gene>
<evidence type="ECO:0000313" key="2">
    <source>
        <dbReference type="Proteomes" id="UP000447833"/>
    </source>
</evidence>
<name>A0A845ESE2_9BACL</name>
<evidence type="ECO:0000313" key="1">
    <source>
        <dbReference type="EMBL" id="MYL62659.1"/>
    </source>
</evidence>
<accession>A0A845ESE2</accession>
<dbReference type="RefSeq" id="WP_159783968.1">
    <property type="nucleotide sequence ID" value="NZ_JAIVAE010000007.1"/>
</dbReference>
<dbReference type="AlphaFoldDB" id="A0A845ESE2"/>
<comment type="caution">
    <text evidence="1">The sequence shown here is derived from an EMBL/GenBank/DDBJ whole genome shotgun (WGS) entry which is preliminary data.</text>
</comment>
<sequence>MNHGCIYCEKELLFPWERRRMVCDECHYAISDTYHEDYREIGERKIEQKSRQ</sequence>
<proteinExistence type="predicted"/>
<organism evidence="1 2">
    <name type="scientific">Guptibacillus hwajinpoensis</name>
    <dbReference type="NCBI Taxonomy" id="208199"/>
    <lineage>
        <taxon>Bacteria</taxon>
        <taxon>Bacillati</taxon>
        <taxon>Bacillota</taxon>
        <taxon>Bacilli</taxon>
        <taxon>Bacillales</taxon>
        <taxon>Guptibacillaceae</taxon>
        <taxon>Guptibacillus</taxon>
    </lineage>
</organism>
<protein>
    <submittedName>
        <fullName evidence="1">Uncharacterized protein</fullName>
    </submittedName>
</protein>